<feature type="domain" description="Carbohydrate kinase PfkB" evidence="10">
    <location>
        <begin position="10"/>
        <end position="301"/>
    </location>
</feature>
<feature type="binding site" evidence="9">
    <location>
        <position position="294"/>
    </location>
    <ligand>
        <name>K(+)</name>
        <dbReference type="ChEBI" id="CHEBI:29103"/>
    </ligand>
</feature>
<comment type="subcellular location">
    <subcellularLocation>
        <location evidence="9">Cytoplasm</location>
    </subcellularLocation>
</comment>
<dbReference type="PANTHER" id="PTHR10584:SF166">
    <property type="entry name" value="RIBOKINASE"/>
    <property type="match status" value="1"/>
</dbReference>
<dbReference type="OrthoDB" id="9775849at2"/>
<dbReference type="STRING" id="574651.SAMN04487968_10877"/>
<feature type="binding site" evidence="9">
    <location>
        <position position="259"/>
    </location>
    <ligand>
        <name>substrate</name>
    </ligand>
</feature>
<dbReference type="EC" id="2.7.1.15" evidence="9"/>
<feature type="binding site" evidence="9">
    <location>
        <position position="253"/>
    </location>
    <ligand>
        <name>K(+)</name>
        <dbReference type="ChEBI" id="CHEBI:29103"/>
    </ligand>
</feature>
<keyword evidence="4 9" id="KW-0418">Kinase</keyword>
<dbReference type="InterPro" id="IPR011877">
    <property type="entry name" value="Ribokinase"/>
</dbReference>
<evidence type="ECO:0000256" key="3">
    <source>
        <dbReference type="ARBA" id="ARBA00022741"/>
    </source>
</evidence>
<dbReference type="PANTHER" id="PTHR10584">
    <property type="entry name" value="SUGAR KINASE"/>
    <property type="match status" value="1"/>
</dbReference>
<dbReference type="PRINTS" id="PR00990">
    <property type="entry name" value="RIBOKINASE"/>
</dbReference>
<comment type="caution">
    <text evidence="9">Lacks conserved residue(s) required for the propagation of feature annotation.</text>
</comment>
<dbReference type="GO" id="GO:0004747">
    <property type="term" value="F:ribokinase activity"/>
    <property type="evidence" value="ECO:0007669"/>
    <property type="project" value="UniProtKB-UniRule"/>
</dbReference>
<evidence type="ECO:0000313" key="12">
    <source>
        <dbReference type="Proteomes" id="UP000198832"/>
    </source>
</evidence>
<keyword evidence="12" id="KW-1185">Reference proteome</keyword>
<protein>
    <recommendedName>
        <fullName evidence="9">Ribokinase</fullName>
        <shortName evidence="9">RK</shortName>
        <ecNumber evidence="9">2.7.1.15</ecNumber>
    </recommendedName>
</protein>
<keyword evidence="5 9" id="KW-0067">ATP-binding</keyword>
<keyword evidence="3 9" id="KW-0547">Nucleotide-binding</keyword>
<comment type="cofactor">
    <cofactor evidence="9">
        <name>Mg(2+)</name>
        <dbReference type="ChEBI" id="CHEBI:18420"/>
    </cofactor>
    <text evidence="9">Requires a divalent cation, most likely magnesium in vivo, as an electrophilic catalyst to aid phosphoryl group transfer. It is the chelate of the metal and the nucleotide that is the actual substrate.</text>
</comment>
<comment type="function">
    <text evidence="9">Catalyzes the phosphorylation of ribose at O-5 in a reaction requiring ATP and magnesium. The resulting D-ribose-5-phosphate can then be used either for sythesis of nucleotides, histidine, and tryptophan, or as a component of the pentose phosphate pathway.</text>
</comment>
<comment type="pathway">
    <text evidence="9">Carbohydrate metabolism; D-ribose degradation; D-ribose 5-phosphate from beta-D-ribopyranose: step 2/2.</text>
</comment>
<evidence type="ECO:0000259" key="10">
    <source>
        <dbReference type="Pfam" id="PF00294"/>
    </source>
</evidence>
<dbReference type="InterPro" id="IPR002139">
    <property type="entry name" value="Ribo/fructo_kinase"/>
</dbReference>
<evidence type="ECO:0000256" key="9">
    <source>
        <dbReference type="HAMAP-Rule" id="MF_01987"/>
    </source>
</evidence>
<feature type="active site" description="Proton acceptor" evidence="9">
    <location>
        <position position="259"/>
    </location>
</feature>
<feature type="binding site" evidence="9">
    <location>
        <begin position="18"/>
        <end position="20"/>
    </location>
    <ligand>
        <name>substrate</name>
    </ligand>
</feature>
<sequence length="318" mass="31377">MTEGTGDAVEVVVLGSANLDVFAAVPVIPPAGQTVLADGPEQRPGGKGLNQAVASARAGAATRLLAAVGHDDAAAILLAAAADAGVDTALVRRVDTTSGTAWITVQPDGENAIVVLGAANRTLTSIEPAERDAIAASRVLVTQLETPLSAVREAAAVARAAGTTVLLNASPLTSLDADDREAVLGLADILVVNQHEAAQLAGAGGDRAGTTEIARALASSVPTVVVTLGGDGALLADRTGLRQVPGVPAEVVDTTGAGDTFAGVLAAALAAGDDIDAAAQSAVIAGALAVERSGAVTSIPSRDQIERRRAQLAEGAAR</sequence>
<feature type="binding site" evidence="9">
    <location>
        <position position="193"/>
    </location>
    <ligand>
        <name>ATP</name>
        <dbReference type="ChEBI" id="CHEBI:30616"/>
    </ligand>
</feature>
<evidence type="ECO:0000256" key="2">
    <source>
        <dbReference type="ARBA" id="ARBA00022723"/>
    </source>
</evidence>
<dbReference type="GO" id="GO:0005524">
    <property type="term" value="F:ATP binding"/>
    <property type="evidence" value="ECO:0007669"/>
    <property type="project" value="UniProtKB-UniRule"/>
</dbReference>
<organism evidence="11 12">
    <name type="scientific">Nocardioides terrae</name>
    <dbReference type="NCBI Taxonomy" id="574651"/>
    <lineage>
        <taxon>Bacteria</taxon>
        <taxon>Bacillati</taxon>
        <taxon>Actinomycetota</taxon>
        <taxon>Actinomycetes</taxon>
        <taxon>Propionibacteriales</taxon>
        <taxon>Nocardioidaceae</taxon>
        <taxon>Nocardioides</taxon>
    </lineage>
</organism>
<keyword evidence="8 9" id="KW-0119">Carbohydrate metabolism</keyword>
<feature type="binding site" evidence="9">
    <location>
        <begin position="46"/>
        <end position="50"/>
    </location>
    <ligand>
        <name>substrate</name>
    </ligand>
</feature>
<feature type="binding site" evidence="9">
    <location>
        <position position="289"/>
    </location>
    <ligand>
        <name>K(+)</name>
        <dbReference type="ChEBI" id="CHEBI:29103"/>
    </ligand>
</feature>
<proteinExistence type="inferred from homology"/>
<feature type="binding site" evidence="9">
    <location>
        <begin position="258"/>
        <end position="259"/>
    </location>
    <ligand>
        <name>ATP</name>
        <dbReference type="ChEBI" id="CHEBI:30616"/>
    </ligand>
</feature>
<keyword evidence="2 9" id="KW-0479">Metal-binding</keyword>
<evidence type="ECO:0000256" key="5">
    <source>
        <dbReference type="ARBA" id="ARBA00022840"/>
    </source>
</evidence>
<dbReference type="InterPro" id="IPR011611">
    <property type="entry name" value="PfkB_dom"/>
</dbReference>
<comment type="similarity">
    <text evidence="9">Belongs to the carbohydrate kinase PfkB family. Ribokinase subfamily.</text>
</comment>
<feature type="binding site" evidence="9">
    <location>
        <position position="292"/>
    </location>
    <ligand>
        <name>K(+)</name>
        <dbReference type="ChEBI" id="CHEBI:29103"/>
    </ligand>
</feature>
<dbReference type="GO" id="GO:0005829">
    <property type="term" value="C:cytosol"/>
    <property type="evidence" value="ECO:0007669"/>
    <property type="project" value="TreeGrafter"/>
</dbReference>
<dbReference type="UniPathway" id="UPA00916">
    <property type="reaction ID" value="UER00889"/>
</dbReference>
<accession>A0A1I1KBH1</accession>
<comment type="subunit">
    <text evidence="9">Homodimer.</text>
</comment>
<evidence type="ECO:0000256" key="7">
    <source>
        <dbReference type="ARBA" id="ARBA00022958"/>
    </source>
</evidence>
<dbReference type="HAMAP" id="MF_01987">
    <property type="entry name" value="Ribokinase"/>
    <property type="match status" value="1"/>
</dbReference>
<feature type="binding site" evidence="9">
    <location>
        <position position="145"/>
    </location>
    <ligand>
        <name>substrate</name>
    </ligand>
</feature>
<dbReference type="GO" id="GO:0019303">
    <property type="term" value="P:D-ribose catabolic process"/>
    <property type="evidence" value="ECO:0007669"/>
    <property type="project" value="UniProtKB-UniRule"/>
</dbReference>
<dbReference type="Proteomes" id="UP000198832">
    <property type="component" value="Unassembled WGS sequence"/>
</dbReference>
<gene>
    <name evidence="9" type="primary">rbsK</name>
    <name evidence="11" type="ORF">SAMN04487968_10877</name>
</gene>
<name>A0A1I1KBH1_9ACTN</name>
<dbReference type="GO" id="GO:0046872">
    <property type="term" value="F:metal ion binding"/>
    <property type="evidence" value="ECO:0007669"/>
    <property type="project" value="UniProtKB-KW"/>
</dbReference>
<dbReference type="EMBL" id="FOLB01000008">
    <property type="protein sequence ID" value="SFC58284.1"/>
    <property type="molecule type" value="Genomic_DNA"/>
</dbReference>
<dbReference type="Gene3D" id="3.40.1190.20">
    <property type="match status" value="1"/>
</dbReference>
<evidence type="ECO:0000256" key="6">
    <source>
        <dbReference type="ARBA" id="ARBA00022842"/>
    </source>
</evidence>
<comment type="activity regulation">
    <text evidence="9">Activated by a monovalent cation that binds near, but not in, the active site. The most likely occupant of the site in vivo is potassium. Ion binding induces a conformational change that may alter substrate affinity.</text>
</comment>
<keyword evidence="7 9" id="KW-0630">Potassium</keyword>
<feature type="binding site" evidence="9">
    <location>
        <position position="298"/>
    </location>
    <ligand>
        <name>K(+)</name>
        <dbReference type="ChEBI" id="CHEBI:29103"/>
    </ligand>
</feature>
<feature type="binding site" evidence="9">
    <location>
        <position position="255"/>
    </location>
    <ligand>
        <name>K(+)</name>
        <dbReference type="ChEBI" id="CHEBI:29103"/>
    </ligand>
</feature>
<feature type="binding site" evidence="9">
    <location>
        <begin position="227"/>
        <end position="232"/>
    </location>
    <ligand>
        <name>ATP</name>
        <dbReference type="ChEBI" id="CHEBI:30616"/>
    </ligand>
</feature>
<comment type="catalytic activity">
    <reaction evidence="9">
        <text>D-ribose + ATP = D-ribose 5-phosphate + ADP + H(+)</text>
        <dbReference type="Rhea" id="RHEA:13697"/>
        <dbReference type="ChEBI" id="CHEBI:15378"/>
        <dbReference type="ChEBI" id="CHEBI:30616"/>
        <dbReference type="ChEBI" id="CHEBI:47013"/>
        <dbReference type="ChEBI" id="CHEBI:78346"/>
        <dbReference type="ChEBI" id="CHEBI:456216"/>
        <dbReference type="EC" id="2.7.1.15"/>
    </reaction>
</comment>
<dbReference type="Pfam" id="PF00294">
    <property type="entry name" value="PfkB"/>
    <property type="match status" value="1"/>
</dbReference>
<keyword evidence="9" id="KW-0963">Cytoplasm</keyword>
<evidence type="ECO:0000313" key="11">
    <source>
        <dbReference type="EMBL" id="SFC58284.1"/>
    </source>
</evidence>
<keyword evidence="6 9" id="KW-0460">Magnesium</keyword>
<dbReference type="InterPro" id="IPR029056">
    <property type="entry name" value="Ribokinase-like"/>
</dbReference>
<keyword evidence="1 9" id="KW-0808">Transferase</keyword>
<evidence type="ECO:0000256" key="8">
    <source>
        <dbReference type="ARBA" id="ARBA00023277"/>
    </source>
</evidence>
<reference evidence="11 12" key="1">
    <citation type="submission" date="2016-10" db="EMBL/GenBank/DDBJ databases">
        <authorList>
            <person name="de Groot N.N."/>
        </authorList>
    </citation>
    <scope>NUCLEOTIDE SEQUENCE [LARGE SCALE GENOMIC DNA]</scope>
    <source>
        <strain evidence="11 12">CGMCC 1.7056</strain>
    </source>
</reference>
<dbReference type="RefSeq" id="WP_091124043.1">
    <property type="nucleotide sequence ID" value="NZ_FOLB01000008.1"/>
</dbReference>
<dbReference type="AlphaFoldDB" id="A0A1I1KBH1"/>
<evidence type="ECO:0000256" key="4">
    <source>
        <dbReference type="ARBA" id="ARBA00022777"/>
    </source>
</evidence>
<dbReference type="SUPFAM" id="SSF53613">
    <property type="entry name" value="Ribokinase-like"/>
    <property type="match status" value="1"/>
</dbReference>
<evidence type="ECO:0000256" key="1">
    <source>
        <dbReference type="ARBA" id="ARBA00022679"/>
    </source>
</evidence>